<dbReference type="CDD" id="cd03819">
    <property type="entry name" value="GT4_WavL-like"/>
    <property type="match status" value="1"/>
</dbReference>
<sequence length="400" mass="42967">MSQQTATIAAPGQRLAGRTILQIVPDLQSGGAERATVDVAEALSRVGARCLVASRGGRMVSELQSKGGVWAPFPAATKNPFAMALNSVRLARIIRDEGVDIVHARSRAPAWVAYYAARQTGAKLVTTYHSAYSGASQIKQRYNAIMSAGDAVIAISEFAAQRIRELHPESADRIVVIPRGADLRAFSPAAVDRRRVERLRTAWGVAAHDRVVLLPSRLSARKGHSVLVEATKRLIKQGICDLRVVFVGDPHSDSTRRALETQIEHAGLRDVVRNAGYCEDMPAAYMAAAVIVAPATEPEAFGRIAVEAQAMGAPVIISDIGAAPEIVLAPPQTPRHLSTGWRTPPGDPAALADAIAEALSLQASAHDDLALRARRNAQERFSVEEMQRATLQVYERLLGL</sequence>
<evidence type="ECO:0000313" key="5">
    <source>
        <dbReference type="EMBL" id="RNJ48376.1"/>
    </source>
</evidence>
<dbReference type="InterPro" id="IPR001296">
    <property type="entry name" value="Glyco_trans_1"/>
</dbReference>
<evidence type="ECO:0000259" key="3">
    <source>
        <dbReference type="Pfam" id="PF00534"/>
    </source>
</evidence>
<evidence type="ECO:0000256" key="2">
    <source>
        <dbReference type="ARBA" id="ARBA00022679"/>
    </source>
</evidence>
<dbReference type="Pfam" id="PF00534">
    <property type="entry name" value="Glycos_transf_1"/>
    <property type="match status" value="1"/>
</dbReference>
<feature type="domain" description="Glycosyltransferase subfamily 4-like N-terminal" evidence="4">
    <location>
        <begin position="30"/>
        <end position="183"/>
    </location>
</feature>
<proteinExistence type="predicted"/>
<feature type="domain" description="Glycosyl transferase family 1" evidence="3">
    <location>
        <begin position="200"/>
        <end position="378"/>
    </location>
</feature>
<dbReference type="InterPro" id="IPR028098">
    <property type="entry name" value="Glyco_trans_4-like_N"/>
</dbReference>
<dbReference type="Pfam" id="PF13439">
    <property type="entry name" value="Glyco_transf_4"/>
    <property type="match status" value="1"/>
</dbReference>
<evidence type="ECO:0000256" key="1">
    <source>
        <dbReference type="ARBA" id="ARBA00022676"/>
    </source>
</evidence>
<reference evidence="5 6" key="1">
    <citation type="submission" date="2018-08" db="EMBL/GenBank/DDBJ databases">
        <title>Genome sequence of Methylocystis hirsuta CSC1, a methanotroph able to accumulate PHAs.</title>
        <authorList>
            <person name="Bordel S."/>
            <person name="Rodriguez E."/>
            <person name="Gancedo J."/>
            <person name="Munoz R."/>
        </authorList>
    </citation>
    <scope>NUCLEOTIDE SEQUENCE [LARGE SCALE GENOMIC DNA]</scope>
    <source>
        <strain evidence="5 6">CSC1</strain>
    </source>
</reference>
<gene>
    <name evidence="5" type="ORF">D1O30_00790</name>
</gene>
<dbReference type="Proteomes" id="UP000268623">
    <property type="component" value="Unassembled WGS sequence"/>
</dbReference>
<keyword evidence="1" id="KW-0328">Glycosyltransferase</keyword>
<dbReference type="OrthoDB" id="5147801at2"/>
<name>A0A3M9XKS6_9HYPH</name>
<dbReference type="PANTHER" id="PTHR12526">
    <property type="entry name" value="GLYCOSYLTRANSFERASE"/>
    <property type="match status" value="1"/>
</dbReference>
<dbReference type="SUPFAM" id="SSF53756">
    <property type="entry name" value="UDP-Glycosyltransferase/glycogen phosphorylase"/>
    <property type="match status" value="1"/>
</dbReference>
<keyword evidence="6" id="KW-1185">Reference proteome</keyword>
<organism evidence="5 6">
    <name type="scientific">Methylocystis hirsuta</name>
    <dbReference type="NCBI Taxonomy" id="369798"/>
    <lineage>
        <taxon>Bacteria</taxon>
        <taxon>Pseudomonadati</taxon>
        <taxon>Pseudomonadota</taxon>
        <taxon>Alphaproteobacteria</taxon>
        <taxon>Hyphomicrobiales</taxon>
        <taxon>Methylocystaceae</taxon>
        <taxon>Methylocystis</taxon>
    </lineage>
</organism>
<dbReference type="EMBL" id="QWDD01000001">
    <property type="protein sequence ID" value="RNJ48376.1"/>
    <property type="molecule type" value="Genomic_DNA"/>
</dbReference>
<protein>
    <submittedName>
        <fullName evidence="5">Glycosyltransferase</fullName>
    </submittedName>
</protein>
<dbReference type="PANTHER" id="PTHR12526:SF510">
    <property type="entry name" value="D-INOSITOL 3-PHOSPHATE GLYCOSYLTRANSFERASE"/>
    <property type="match status" value="1"/>
</dbReference>
<evidence type="ECO:0000259" key="4">
    <source>
        <dbReference type="Pfam" id="PF13439"/>
    </source>
</evidence>
<dbReference type="RefSeq" id="WP_123174379.1">
    <property type="nucleotide sequence ID" value="NZ_QWDD01000001.1"/>
</dbReference>
<accession>A0A3M9XKS6</accession>
<dbReference type="AlphaFoldDB" id="A0A3M9XKS6"/>
<dbReference type="Gene3D" id="3.40.50.2000">
    <property type="entry name" value="Glycogen Phosphorylase B"/>
    <property type="match status" value="2"/>
</dbReference>
<keyword evidence="2 5" id="KW-0808">Transferase</keyword>
<dbReference type="GO" id="GO:0016757">
    <property type="term" value="F:glycosyltransferase activity"/>
    <property type="evidence" value="ECO:0007669"/>
    <property type="project" value="UniProtKB-KW"/>
</dbReference>
<comment type="caution">
    <text evidence="5">The sequence shown here is derived from an EMBL/GenBank/DDBJ whole genome shotgun (WGS) entry which is preliminary data.</text>
</comment>
<evidence type="ECO:0000313" key="6">
    <source>
        <dbReference type="Proteomes" id="UP000268623"/>
    </source>
</evidence>